<feature type="region of interest" description="Disordered" evidence="1">
    <location>
        <begin position="175"/>
        <end position="475"/>
    </location>
</feature>
<feature type="compositionally biased region" description="Basic and acidic residues" evidence="1">
    <location>
        <begin position="659"/>
        <end position="682"/>
    </location>
</feature>
<feature type="compositionally biased region" description="Polar residues" evidence="1">
    <location>
        <begin position="789"/>
        <end position="805"/>
    </location>
</feature>
<evidence type="ECO:0000313" key="2">
    <source>
        <dbReference type="EMBL" id="KAE8722039.1"/>
    </source>
</evidence>
<feature type="compositionally biased region" description="Basic and acidic residues" evidence="1">
    <location>
        <begin position="256"/>
        <end position="279"/>
    </location>
</feature>
<feature type="region of interest" description="Disordered" evidence="1">
    <location>
        <begin position="901"/>
        <end position="985"/>
    </location>
</feature>
<feature type="compositionally biased region" description="Basic and acidic residues" evidence="1">
    <location>
        <begin position="766"/>
        <end position="783"/>
    </location>
</feature>
<feature type="compositionally biased region" description="Basic and acidic residues" evidence="1">
    <location>
        <begin position="949"/>
        <end position="977"/>
    </location>
</feature>
<feature type="compositionally biased region" description="Polar residues" evidence="1">
    <location>
        <begin position="502"/>
        <end position="518"/>
    </location>
</feature>
<keyword evidence="3" id="KW-1185">Reference proteome</keyword>
<feature type="compositionally biased region" description="Polar residues" evidence="1">
    <location>
        <begin position="731"/>
        <end position="763"/>
    </location>
</feature>
<feature type="compositionally biased region" description="Polar residues" evidence="1">
    <location>
        <begin position="213"/>
        <end position="234"/>
    </location>
</feature>
<sequence>MATEAEIIPEPISVLKAEEEISKPSLDLKKSEGGLAVPAGAYGSLDKSDTIELAAANNVVETLNTVSQGNPEIPKGERFSISHEISQEEDEKMSKIEVIASNDSSLEEKPGNIEEELSQNAEIEFNIQEANLELKKQASIGNPDLIMDSSNEANEMITNADPSYNIQEELEEKNIEEMKDTEPVKLPAVLEKGEGTEATDPADTSVSEKDQFVSDSTGDTLTSKSVTETNSEISEVSGKELQNDNPYKEVACIHESAADAREKPEEMSKEREIEEHPKVDIPSSSVSDEIVKESIKEGESIPMKSIEKANSSTELEDSTRDTKEKTLVERSTDTVEPESTPVAPETEDKKQETDNAVPTEESSLATTGHEGAGTNTAELESAPAAPETEDKKQETDNAVPTEESSLATTGHEGAGVDGVGIDVEPADSSVSFEKGKEIYTEEGMQDRVVHENSETPLPQATYDTLMEKEDNTTLDVPKIEAKETGTEHLLKESGVHTEQETGKCNSVAETSKGGQSSDLGFVKEKIEDGKQLDEAMGSDHTSGICEDVEKVIQAEDGLATNLAEQETEVPTGAPDQISKVKNMNVNEEKSKQTIPELSKSQIDHETIPDVQNQESEQKINEEPENKLVDEQNANEMSKTVILSEEVEDYTSVSNECLKERESKEQVETKNLEVEEYSTKDQEASLIVESAERKQDQEGESEEKVKDIVHEPKQHVQEKSDETVTKVGAVTSLDNTEMNVELVNSSKESTESDSNQETKQVENPQQEEEKTEPASEPKVNEAEQTKAVPETSSEYPSESIPTSAATLPSKDEEIETAHLNEKIGKEIHKDAEIVKHERTIEEVCLQKEGESEPKAVSVGKTIVDEALQIEEPDDQIQTSSTSLSKDDLSDAKQAAVICLEKEEVEDGKKDETDTARTMEVEEPKHQSSASALTEAIVDQETSVAQASLAKESRETETSALTSEKHETKETEPQKDESPPKILEQTNVEVETVEKAFDNESIKQKLVKPSAGENQCDNTNETIVNEVSKEELLEVKEVTETSNLIAELEEPAKHGYGVCELQDKLIEDKALETTQTEEDILDAQKISENEIIEKQIVCEDKTTENPSPASSVMPTEEVRLHIILLPNFCIK</sequence>
<feature type="region of interest" description="Disordered" evidence="1">
    <location>
        <begin position="659"/>
        <end position="811"/>
    </location>
</feature>
<feature type="compositionally biased region" description="Basic and acidic residues" evidence="1">
    <location>
        <begin position="689"/>
        <end position="723"/>
    </location>
</feature>
<feature type="compositionally biased region" description="Basic and acidic residues" evidence="1">
    <location>
        <begin position="492"/>
        <end position="501"/>
    </location>
</feature>
<feature type="region of interest" description="Disordered" evidence="1">
    <location>
        <begin position="563"/>
        <end position="633"/>
    </location>
</feature>
<feature type="compositionally biased region" description="Basic and acidic residues" evidence="1">
    <location>
        <begin position="465"/>
        <end position="475"/>
    </location>
</feature>
<dbReference type="PANTHER" id="PTHR35511:SF2">
    <property type="entry name" value="A-KINASE ANCHOR-LIKE PROTEIN"/>
    <property type="match status" value="1"/>
</dbReference>
<proteinExistence type="predicted"/>
<feature type="region of interest" description="Disordered" evidence="1">
    <location>
        <begin position="492"/>
        <end position="519"/>
    </location>
</feature>
<feature type="compositionally biased region" description="Basic and acidic residues" evidence="1">
    <location>
        <begin position="289"/>
        <end position="299"/>
    </location>
</feature>
<dbReference type="AlphaFoldDB" id="A0A6A3C4T6"/>
<dbReference type="EMBL" id="VEPZ02000575">
    <property type="protein sequence ID" value="KAE8722039.1"/>
    <property type="molecule type" value="Genomic_DNA"/>
</dbReference>
<protein>
    <submittedName>
        <fullName evidence="2">Uncharacterized protein</fullName>
    </submittedName>
</protein>
<reference evidence="2" key="1">
    <citation type="submission" date="2019-09" db="EMBL/GenBank/DDBJ databases">
        <title>Draft genome information of white flower Hibiscus syriacus.</title>
        <authorList>
            <person name="Kim Y.-M."/>
        </authorList>
    </citation>
    <scope>NUCLEOTIDE SEQUENCE [LARGE SCALE GENOMIC DNA]</scope>
    <source>
        <strain evidence="2">YM2019G1</strain>
    </source>
</reference>
<feature type="compositionally biased region" description="Basic and acidic residues" evidence="1">
    <location>
        <begin position="317"/>
        <end position="333"/>
    </location>
</feature>
<dbReference type="PANTHER" id="PTHR35511">
    <property type="entry name" value="A-KINASE ANCHOR-LIKE PROTEIN"/>
    <property type="match status" value="1"/>
</dbReference>
<feature type="compositionally biased region" description="Basic and acidic residues" evidence="1">
    <location>
        <begin position="905"/>
        <end position="924"/>
    </location>
</feature>
<name>A0A6A3C4T6_HIBSY</name>
<gene>
    <name evidence="2" type="ORF">F3Y22_tig00014444pilonHSYRG00076</name>
</gene>
<feature type="region of interest" description="Disordered" evidence="1">
    <location>
        <begin position="868"/>
        <end position="888"/>
    </location>
</feature>
<evidence type="ECO:0000313" key="3">
    <source>
        <dbReference type="Proteomes" id="UP000436088"/>
    </source>
</evidence>
<comment type="caution">
    <text evidence="2">The sequence shown here is derived from an EMBL/GenBank/DDBJ whole genome shotgun (WGS) entry which is preliminary data.</text>
</comment>
<dbReference type="Proteomes" id="UP000436088">
    <property type="component" value="Unassembled WGS sequence"/>
</dbReference>
<feature type="compositionally biased region" description="Basic and acidic residues" evidence="1">
    <location>
        <begin position="433"/>
        <end position="453"/>
    </location>
</feature>
<feature type="compositionally biased region" description="Polar residues" evidence="1">
    <location>
        <begin position="396"/>
        <end position="408"/>
    </location>
</feature>
<evidence type="ECO:0000256" key="1">
    <source>
        <dbReference type="SAM" id="MobiDB-lite"/>
    </source>
</evidence>
<organism evidence="2 3">
    <name type="scientific">Hibiscus syriacus</name>
    <name type="common">Rose of Sharon</name>
    <dbReference type="NCBI Taxonomy" id="106335"/>
    <lineage>
        <taxon>Eukaryota</taxon>
        <taxon>Viridiplantae</taxon>
        <taxon>Streptophyta</taxon>
        <taxon>Embryophyta</taxon>
        <taxon>Tracheophyta</taxon>
        <taxon>Spermatophyta</taxon>
        <taxon>Magnoliopsida</taxon>
        <taxon>eudicotyledons</taxon>
        <taxon>Gunneridae</taxon>
        <taxon>Pentapetalae</taxon>
        <taxon>rosids</taxon>
        <taxon>malvids</taxon>
        <taxon>Malvales</taxon>
        <taxon>Malvaceae</taxon>
        <taxon>Malvoideae</taxon>
        <taxon>Hibiscus</taxon>
    </lineage>
</organism>
<feature type="compositionally biased region" description="Polar residues" evidence="1">
    <location>
        <begin position="354"/>
        <end position="366"/>
    </location>
</feature>
<accession>A0A6A3C4T6</accession>
<feature type="compositionally biased region" description="Basic and acidic residues" evidence="1">
    <location>
        <begin position="615"/>
        <end position="629"/>
    </location>
</feature>